<keyword evidence="1" id="KW-0732">Signal</keyword>
<dbReference type="Pfam" id="PF01547">
    <property type="entry name" value="SBP_bac_1"/>
    <property type="match status" value="1"/>
</dbReference>
<sequence>MFRIRPGSGPRPAPARGPSRRAVLRGATAAGALVAAGGALGGCSGPDADAAARPVPGYYPTDYATLVDGSRRELKLVIYSQTSQTVWQPIFDAFADRYPWLTDVRATNLGNSAVYERYYSEAAIGTSPADLLVSNGPGNWADYATRGLAADYVSPEKSRLPEFAELLPGVWAFSVDPVVILYNRRTLDEARRPRGLAHLGELCEAEPARFRGKIGAYDPSNAFGYATNHGYTGSVPGGWENMARVLPFARAEHSSGTLVEKVVSGEYDASINISGATAVSAAKRSGGLLGWTYCEEGTVLVPRAASIVSTAPHPNAARLFLDFLLSADGQAAAAAGVLTPYRPDVEQSDVDSLQDVRRLLGADRVHIHPYDPVDEADQESYLHRWEQAMG</sequence>
<comment type="caution">
    <text evidence="2">The sequence shown here is derived from an EMBL/GenBank/DDBJ whole genome shotgun (WGS) entry which is preliminary data.</text>
</comment>
<dbReference type="PANTHER" id="PTHR30006">
    <property type="entry name" value="THIAMINE-BINDING PERIPLASMIC PROTEIN-RELATED"/>
    <property type="match status" value="1"/>
</dbReference>
<dbReference type="PROSITE" id="PS51318">
    <property type="entry name" value="TAT"/>
    <property type="match status" value="1"/>
</dbReference>
<evidence type="ECO:0000256" key="1">
    <source>
        <dbReference type="ARBA" id="ARBA00022729"/>
    </source>
</evidence>
<proteinExistence type="predicted"/>
<dbReference type="PANTHER" id="PTHR30006:SF25">
    <property type="entry name" value="PHOSPHOGLYCERATE TRANSPORT REGULATORY PROTEIN PGTC"/>
    <property type="match status" value="1"/>
</dbReference>
<name>A0ABU2LM26_9ACTN</name>
<dbReference type="RefSeq" id="WP_311597438.1">
    <property type="nucleotide sequence ID" value="NZ_JAVREM010000007.1"/>
</dbReference>
<gene>
    <name evidence="2" type="ORF">RNC47_09880</name>
</gene>
<protein>
    <submittedName>
        <fullName evidence="2">Extracellular solute-binding protein</fullName>
    </submittedName>
</protein>
<evidence type="ECO:0000313" key="3">
    <source>
        <dbReference type="Proteomes" id="UP001183420"/>
    </source>
</evidence>
<dbReference type="SUPFAM" id="SSF53850">
    <property type="entry name" value="Periplasmic binding protein-like II"/>
    <property type="match status" value="1"/>
</dbReference>
<evidence type="ECO:0000313" key="2">
    <source>
        <dbReference type="EMBL" id="MDT0318644.1"/>
    </source>
</evidence>
<dbReference type="Gene3D" id="3.40.190.10">
    <property type="entry name" value="Periplasmic binding protein-like II"/>
    <property type="match status" value="2"/>
</dbReference>
<reference evidence="3" key="1">
    <citation type="submission" date="2023-07" db="EMBL/GenBank/DDBJ databases">
        <title>30 novel species of actinomycetes from the DSMZ collection.</title>
        <authorList>
            <person name="Nouioui I."/>
        </authorList>
    </citation>
    <scope>NUCLEOTIDE SEQUENCE [LARGE SCALE GENOMIC DNA]</scope>
    <source>
        <strain evidence="3">DSM 44918</strain>
    </source>
</reference>
<organism evidence="2 3">
    <name type="scientific">Streptomyces millisiae</name>
    <dbReference type="NCBI Taxonomy" id="3075542"/>
    <lineage>
        <taxon>Bacteria</taxon>
        <taxon>Bacillati</taxon>
        <taxon>Actinomycetota</taxon>
        <taxon>Actinomycetes</taxon>
        <taxon>Kitasatosporales</taxon>
        <taxon>Streptomycetaceae</taxon>
        <taxon>Streptomyces</taxon>
    </lineage>
</organism>
<accession>A0ABU2LM26</accession>
<keyword evidence="3" id="KW-1185">Reference proteome</keyword>
<dbReference type="InterPro" id="IPR006311">
    <property type="entry name" value="TAT_signal"/>
</dbReference>
<dbReference type="Proteomes" id="UP001183420">
    <property type="component" value="Unassembled WGS sequence"/>
</dbReference>
<dbReference type="InterPro" id="IPR006059">
    <property type="entry name" value="SBP"/>
</dbReference>
<dbReference type="EMBL" id="JAVREM010000007">
    <property type="protein sequence ID" value="MDT0318644.1"/>
    <property type="molecule type" value="Genomic_DNA"/>
</dbReference>